<protein>
    <recommendedName>
        <fullName evidence="4">MHD domain-containing protein</fullName>
    </recommendedName>
</protein>
<feature type="compositionally biased region" description="Polar residues" evidence="3">
    <location>
        <begin position="581"/>
        <end position="597"/>
    </location>
</feature>
<dbReference type="Gene3D" id="1.20.1270.60">
    <property type="entry name" value="Arfaptin homology (AH) domain/BAR domain"/>
    <property type="match status" value="1"/>
</dbReference>
<evidence type="ECO:0000313" key="6">
    <source>
        <dbReference type="Proteomes" id="UP000016924"/>
    </source>
</evidence>
<dbReference type="OrthoDB" id="331602at2759"/>
<dbReference type="GeneID" id="19904706"/>
<sequence length="891" mass="95878">MELQRQEYPAMLAALQPGQAVTVLQERVKQVNKLNTDIADWLQERRRIEETYVRDLRKLARRQPPDESSELGIFATPWQNIVSSTDDLANSHHLLAQKIEADVERPLRDFASSNRELQAMSTISGNLQAMAREVENAQKKSEKLKGKGEKAGSGKVAHATSDVENAMSQWESQAPFVFEKLQSVDESRLNHLRDVLTQFQTHEVDQVERNRVTAEQCLNALLNVETADEIKRFSSRSLSGRPKLERPSSSRVGFAPGSSLAPASPVPAADDRLSQRSGSGMLLWNFPFEQKHGGLSGLKRLGTVLGRRRQSVQPFGRESSSPERPERPERKTSSNLFSSLSGRSREFQPPPGPPPPASPTRLSESRQAPSRPSELTASPRQTQRSIDQPNGTPFEAPLEAVPSSSVVNGTQPSQIPPLQEPLVPSTPTIAHPEPRKDDEGFSMPAASSDPISQAEQDAMSSGGEPSAPQFKVDIRNAPIQEEDADADAALASVANALRSQTAIPRKTGTARGRRDVRNTVFIPSPQTPEVGNDDSIQPAASPIPGPTTLPITQSSPTLAPLSPFRPAQHGSLLSDAPAASDTGSIRSGRSLSSAVSTTIRHPDLHEPGLNSSVVETVSAYFEHGRVSRATVIGELALAYNPTDTSASFSNETIRLDNFPVLEKVAPNPTFITQAPDKAGTYTLALPAITAKTAVAFKYQLHLDDTNLSTHAPMQLTTAWKVEPTQTSVIVSYALNPAFALSARPGATNANRPLTLSNVVLVCHLEGARALSCQSKPAGAFSAEKSTLYWRLGDVTFWNANITQQLRARFFTDGEARPGNVEARWEISGEEAVGLGSGLSVSRLVREEGAAGAAGGSAEADPFADETAASSAGAWRGVAGVRRIVSGSYVAV</sequence>
<evidence type="ECO:0000259" key="4">
    <source>
        <dbReference type="PROSITE" id="PS51072"/>
    </source>
</evidence>
<dbReference type="SUPFAM" id="SSF103657">
    <property type="entry name" value="BAR/IMD domain-like"/>
    <property type="match status" value="1"/>
</dbReference>
<dbReference type="Proteomes" id="UP000016924">
    <property type="component" value="Unassembled WGS sequence"/>
</dbReference>
<keyword evidence="2" id="KW-0175">Coiled coil</keyword>
<feature type="region of interest" description="Disordered" evidence="3">
    <location>
        <begin position="502"/>
        <end position="597"/>
    </location>
</feature>
<feature type="compositionally biased region" description="Low complexity" evidence="3">
    <location>
        <begin position="333"/>
        <end position="342"/>
    </location>
</feature>
<feature type="region of interest" description="Disordered" evidence="3">
    <location>
        <begin position="307"/>
        <end position="473"/>
    </location>
</feature>
<gene>
    <name evidence="5" type="ORF">W97_07395</name>
</gene>
<dbReference type="PANTHER" id="PTHR23065:SF54">
    <property type="entry name" value="SUPPRESSOR OF YEAST PROFILIN DELETION"/>
    <property type="match status" value="1"/>
</dbReference>
<dbReference type="eggNOG" id="KOG2398">
    <property type="taxonomic scope" value="Eukaryota"/>
</dbReference>
<dbReference type="InterPro" id="IPR018808">
    <property type="entry name" value="Muniscin_C"/>
</dbReference>
<feature type="coiled-coil region" evidence="2">
    <location>
        <begin position="120"/>
        <end position="147"/>
    </location>
</feature>
<keyword evidence="6" id="KW-1185">Reference proteome</keyword>
<evidence type="ECO:0000256" key="3">
    <source>
        <dbReference type="SAM" id="MobiDB-lite"/>
    </source>
</evidence>
<feature type="compositionally biased region" description="Polar residues" evidence="3">
    <location>
        <begin position="449"/>
        <end position="459"/>
    </location>
</feature>
<dbReference type="GO" id="GO:0005886">
    <property type="term" value="C:plasma membrane"/>
    <property type="evidence" value="ECO:0007669"/>
    <property type="project" value="TreeGrafter"/>
</dbReference>
<organism evidence="5 6">
    <name type="scientific">Coniosporium apollinis (strain CBS 100218)</name>
    <name type="common">Rock-inhabiting black yeast</name>
    <dbReference type="NCBI Taxonomy" id="1168221"/>
    <lineage>
        <taxon>Eukaryota</taxon>
        <taxon>Fungi</taxon>
        <taxon>Dikarya</taxon>
        <taxon>Ascomycota</taxon>
        <taxon>Pezizomycotina</taxon>
        <taxon>Dothideomycetes</taxon>
        <taxon>Dothideomycetes incertae sedis</taxon>
        <taxon>Coniosporium</taxon>
    </lineage>
</organism>
<dbReference type="FunFam" id="1.20.1270.60:FF:000102">
    <property type="entry name" value="WGS project CABT00000000 data, contig 2.23"/>
    <property type="match status" value="1"/>
</dbReference>
<dbReference type="InterPro" id="IPR027267">
    <property type="entry name" value="AH/BAR_dom_sf"/>
</dbReference>
<dbReference type="Pfam" id="PF10291">
    <property type="entry name" value="muHD"/>
    <property type="match status" value="1"/>
</dbReference>
<dbReference type="GO" id="GO:0030139">
    <property type="term" value="C:endocytic vesicle"/>
    <property type="evidence" value="ECO:0007669"/>
    <property type="project" value="TreeGrafter"/>
</dbReference>
<dbReference type="GO" id="GO:0032185">
    <property type="term" value="P:septin cytoskeleton organization"/>
    <property type="evidence" value="ECO:0007669"/>
    <property type="project" value="TreeGrafter"/>
</dbReference>
<dbReference type="PANTHER" id="PTHR23065">
    <property type="entry name" value="PROLINE-SERINE-THREONINE PHOSPHATASE INTERACTING PROTEIN 1"/>
    <property type="match status" value="1"/>
</dbReference>
<dbReference type="CDD" id="cd09264">
    <property type="entry name" value="AP_Syp1_MHD"/>
    <property type="match status" value="1"/>
</dbReference>
<dbReference type="Pfam" id="PF00611">
    <property type="entry name" value="FCH"/>
    <property type="match status" value="1"/>
</dbReference>
<dbReference type="GO" id="GO:0006897">
    <property type="term" value="P:endocytosis"/>
    <property type="evidence" value="ECO:0007669"/>
    <property type="project" value="UniProtKB-KW"/>
</dbReference>
<feature type="domain" description="MHD" evidence="4">
    <location>
        <begin position="606"/>
        <end position="875"/>
    </location>
</feature>
<dbReference type="CDD" id="cd07650">
    <property type="entry name" value="F-BAR_Syp1p_like"/>
    <property type="match status" value="1"/>
</dbReference>
<feature type="compositionally biased region" description="Low complexity" evidence="3">
    <location>
        <begin position="255"/>
        <end position="268"/>
    </location>
</feature>
<feature type="compositionally biased region" description="Polar residues" evidence="3">
    <location>
        <begin position="402"/>
        <end position="413"/>
    </location>
</feature>
<dbReference type="InterPro" id="IPR001060">
    <property type="entry name" value="FCH_dom"/>
</dbReference>
<name>R7Z1D0_CONA1</name>
<evidence type="ECO:0000313" key="5">
    <source>
        <dbReference type="EMBL" id="EON67898.1"/>
    </source>
</evidence>
<dbReference type="RefSeq" id="XP_007783215.1">
    <property type="nucleotide sequence ID" value="XM_007785025.1"/>
</dbReference>
<dbReference type="InterPro" id="IPR049609">
    <property type="entry name" value="Syp1-like_MHD"/>
</dbReference>
<dbReference type="PROSITE" id="PS51072">
    <property type="entry name" value="MHD"/>
    <property type="match status" value="1"/>
</dbReference>
<dbReference type="AlphaFoldDB" id="R7Z1D0"/>
<dbReference type="HOGENOM" id="CLU_011037_0_0_1"/>
<dbReference type="InterPro" id="IPR028565">
    <property type="entry name" value="MHD"/>
</dbReference>
<dbReference type="GO" id="GO:0032153">
    <property type="term" value="C:cell division site"/>
    <property type="evidence" value="ECO:0007669"/>
    <property type="project" value="TreeGrafter"/>
</dbReference>
<accession>R7Z1D0</accession>
<feature type="compositionally biased region" description="Pro residues" evidence="3">
    <location>
        <begin position="348"/>
        <end position="358"/>
    </location>
</feature>
<feature type="region of interest" description="Disordered" evidence="3">
    <location>
        <begin position="236"/>
        <end position="274"/>
    </location>
</feature>
<dbReference type="OMA" id="FQTHEVD"/>
<proteinExistence type="predicted"/>
<dbReference type="STRING" id="1168221.R7Z1D0"/>
<keyword evidence="1" id="KW-0254">Endocytosis</keyword>
<dbReference type="SMART" id="SM00055">
    <property type="entry name" value="FCH"/>
    <property type="match status" value="1"/>
</dbReference>
<evidence type="ECO:0000256" key="1">
    <source>
        <dbReference type="ARBA" id="ARBA00022583"/>
    </source>
</evidence>
<evidence type="ECO:0000256" key="2">
    <source>
        <dbReference type="SAM" id="Coils"/>
    </source>
</evidence>
<reference evidence="6" key="1">
    <citation type="submission" date="2012-06" db="EMBL/GenBank/DDBJ databases">
        <title>The genome sequence of Coniosporium apollinis CBS 100218.</title>
        <authorList>
            <consortium name="The Broad Institute Genome Sequencing Platform"/>
            <person name="Cuomo C."/>
            <person name="Gorbushina A."/>
            <person name="Noack S."/>
            <person name="Walker B."/>
            <person name="Young S.K."/>
            <person name="Zeng Q."/>
            <person name="Gargeya S."/>
            <person name="Fitzgerald M."/>
            <person name="Haas B."/>
            <person name="Abouelleil A."/>
            <person name="Alvarado L."/>
            <person name="Arachchi H.M."/>
            <person name="Berlin A.M."/>
            <person name="Chapman S.B."/>
            <person name="Goldberg J."/>
            <person name="Griggs A."/>
            <person name="Gujja S."/>
            <person name="Hansen M."/>
            <person name="Howarth C."/>
            <person name="Imamovic A."/>
            <person name="Larimer J."/>
            <person name="McCowan C."/>
            <person name="Montmayeur A."/>
            <person name="Murphy C."/>
            <person name="Neiman D."/>
            <person name="Pearson M."/>
            <person name="Priest M."/>
            <person name="Roberts A."/>
            <person name="Saif S."/>
            <person name="Shea T."/>
            <person name="Sisk P."/>
            <person name="Sykes S."/>
            <person name="Wortman J."/>
            <person name="Nusbaum C."/>
            <person name="Birren B."/>
        </authorList>
    </citation>
    <scope>NUCLEOTIDE SEQUENCE [LARGE SCALE GENOMIC DNA]</scope>
    <source>
        <strain evidence="6">CBS 100218</strain>
    </source>
</reference>
<dbReference type="EMBL" id="JH767591">
    <property type="protein sequence ID" value="EON67898.1"/>
    <property type="molecule type" value="Genomic_DNA"/>
</dbReference>
<feature type="compositionally biased region" description="Polar residues" evidence="3">
    <location>
        <begin position="360"/>
        <end position="391"/>
    </location>
</feature>
<feature type="compositionally biased region" description="Basic and acidic residues" evidence="3">
    <location>
        <begin position="320"/>
        <end position="332"/>
    </location>
</feature>